<accession>A0A022PH68</accession>
<feature type="domain" description="DUF1508" evidence="2">
    <location>
        <begin position="12"/>
        <end position="57"/>
    </location>
</feature>
<feature type="domain" description="DUF1508" evidence="2">
    <location>
        <begin position="63"/>
        <end position="109"/>
    </location>
</feature>
<comment type="caution">
    <text evidence="3">The sequence shown here is derived from an EMBL/GenBank/DDBJ whole genome shotgun (WGS) entry which is preliminary data.</text>
</comment>
<evidence type="ECO:0000313" key="3">
    <source>
        <dbReference type="EMBL" id="EYU13850.1"/>
    </source>
</evidence>
<evidence type="ECO:0000256" key="1">
    <source>
        <dbReference type="ARBA" id="ARBA00007576"/>
    </source>
</evidence>
<dbReference type="InterPro" id="IPR010879">
    <property type="entry name" value="DUF1508"/>
</dbReference>
<dbReference type="PATRIC" id="fig|1393736.3.peg.3722"/>
<name>A0A022PH68_9GAMM</name>
<comment type="similarity">
    <text evidence="1">Belongs to the UPF0339 family. Duplicated subfamily.</text>
</comment>
<dbReference type="SUPFAM" id="SSF160113">
    <property type="entry name" value="YegP-like"/>
    <property type="match status" value="2"/>
</dbReference>
<evidence type="ECO:0000259" key="2">
    <source>
        <dbReference type="Pfam" id="PF07411"/>
    </source>
</evidence>
<dbReference type="Gene3D" id="2.30.29.80">
    <property type="match status" value="1"/>
</dbReference>
<organism evidence="3 4">
    <name type="scientific">Photorhabdus aegyptia</name>
    <dbReference type="NCBI Taxonomy" id="2805098"/>
    <lineage>
        <taxon>Bacteria</taxon>
        <taxon>Pseudomonadati</taxon>
        <taxon>Pseudomonadota</taxon>
        <taxon>Gammaproteobacteria</taxon>
        <taxon>Enterobacterales</taxon>
        <taxon>Morganellaceae</taxon>
        <taxon>Photorhabdus</taxon>
    </lineage>
</organism>
<dbReference type="Proteomes" id="UP000023464">
    <property type="component" value="Unassembled WGS sequence"/>
</dbReference>
<dbReference type="PANTHER" id="PTHR40606:SF1">
    <property type="entry name" value="UPF0339 PROTEIN YEGP"/>
    <property type="match status" value="1"/>
</dbReference>
<evidence type="ECO:0000313" key="4">
    <source>
        <dbReference type="Proteomes" id="UP000023464"/>
    </source>
</evidence>
<dbReference type="PANTHER" id="PTHR40606">
    <property type="match status" value="1"/>
</dbReference>
<protein>
    <recommendedName>
        <fullName evidence="2">DUF1508 domain-containing protein</fullName>
    </recommendedName>
</protein>
<proteinExistence type="inferred from homology"/>
<sequence length="114" mass="12763">MAIGHYDLKRTKNKQYYFNLKASNGEVILTSEMYTTKAAANKGIRSVQANSPAEKNFEIRENKSGKSYFVLKARNYQVIGISESYDNEVAAKKGIQSAIKHGPSINVRDLTKSE</sequence>
<keyword evidence="4" id="KW-1185">Reference proteome</keyword>
<dbReference type="InterPro" id="IPR051141">
    <property type="entry name" value="UPF0339_domain"/>
</dbReference>
<dbReference type="EMBL" id="JFGV01000067">
    <property type="protein sequence ID" value="EYU13850.1"/>
    <property type="molecule type" value="Genomic_DNA"/>
</dbReference>
<dbReference type="InterPro" id="IPR036913">
    <property type="entry name" value="YegP-like_sf"/>
</dbReference>
<dbReference type="Pfam" id="PF07411">
    <property type="entry name" value="DUF1508"/>
    <property type="match status" value="2"/>
</dbReference>
<dbReference type="RefSeq" id="WP_036781821.1">
    <property type="nucleotide sequence ID" value="NZ_CAWLTM010000048.1"/>
</dbReference>
<gene>
    <name evidence="3" type="ORF">BA1DRAFT_03651</name>
</gene>
<dbReference type="AlphaFoldDB" id="A0A022PH68"/>
<reference evidence="3 4" key="1">
    <citation type="submission" date="2014-03" db="EMBL/GenBank/DDBJ databases">
        <title>Draft Genome of Photorhabdus luminescens BA1, an Egyptian Isolate.</title>
        <authorList>
            <person name="Ghazal S."/>
            <person name="Hurst S.G.IV."/>
            <person name="Morris K."/>
            <person name="Thomas K."/>
            <person name="Tisa L.S."/>
        </authorList>
    </citation>
    <scope>NUCLEOTIDE SEQUENCE [LARGE SCALE GENOMIC DNA]</scope>
    <source>
        <strain evidence="3 4">BA1</strain>
    </source>
</reference>